<evidence type="ECO:0000313" key="4">
    <source>
        <dbReference type="Proteomes" id="UP000266673"/>
    </source>
</evidence>
<feature type="transmembrane region" description="Helical" evidence="2">
    <location>
        <begin position="736"/>
        <end position="759"/>
    </location>
</feature>
<keyword evidence="1" id="KW-0175">Coiled coil</keyword>
<sequence length="789" mass="90865">MSQMSSAMSLCSEKLTLWILVEGSPGPMKIPVEWNASPPDLDDLACKLCKEEEDTFENIKPRSLEFFNYDDRIKPFRKDTLVTNLSTTAASSLIVRYPFSSSEVFATYLYPGSGVDFHTQVAFEDKKKSGKEQVKNEFALNKIVEKIKPNESGEFEISLSIRIQGRKAYGEWEISEVFEKFLHKSGSSVDDINQFNIEKFTQLDPEISDDIVDSFIGELKRKKKTFIHVNCNESICREFISAFMTAAVEHVQSKESKLCLKSEEWLDRNHGFGPVDYSVHLEDFVLLVCKAKKEDFEKGAAQNIVQMHSAVEKINKKRKIDEIDTEPQVQIYGIVTNALGWYFLKWIGSLENPQLKTSGPHFCKFDSDDTTDAKKITNYIASILQMQVNGLGSNKKNLSVRKHKKQLKAQKEGYRYMKNNNVNNNHNGSNEYEKAIDFLEKGCKCGCSSRILKEEFAELHESFQALFKSEQDIFLMAQFKVMDSGSISTSRWFKKKTRSNKRTFYHWDHNTLLCQETYFNMLGIGRTYFENIRNHLINNGLLPRIHSNIKRMPQWKTKMVIDKNIAEVVKNFLENYAKAHGLPSPGRNINRITQSIHFRDGLYYNAHQENEAKDLLKRFKEHLSKAKLERKYYNKNTKLAEEQKKLLLFRIFARVVARVFVGAVTGVYVGAVVGAIVVGASVNRFFVGFRWVLPASSLPFFGGFSSKFVIFRWVFRQVHRFLVVKLCLNRRYFGDLILSSFMGFSVVLQGFFIVFARFFHRVAVDGLFLSPSFVAMDRQVDEFGGFVIH</sequence>
<dbReference type="OrthoDB" id="2410986at2759"/>
<keyword evidence="2" id="KW-0472">Membrane</keyword>
<protein>
    <submittedName>
        <fullName evidence="3">Uncharacterized protein</fullName>
    </submittedName>
</protein>
<evidence type="ECO:0000256" key="1">
    <source>
        <dbReference type="SAM" id="Coils"/>
    </source>
</evidence>
<reference evidence="3 4" key="1">
    <citation type="submission" date="2018-06" db="EMBL/GenBank/DDBJ databases">
        <title>Comparative genomics reveals the genomic features of Rhizophagus irregularis, R. cerebriforme, R. diaphanum and Gigaspora rosea, and their symbiotic lifestyle signature.</title>
        <authorList>
            <person name="Morin E."/>
            <person name="San Clemente H."/>
            <person name="Chen E.C.H."/>
            <person name="De La Providencia I."/>
            <person name="Hainaut M."/>
            <person name="Kuo A."/>
            <person name="Kohler A."/>
            <person name="Murat C."/>
            <person name="Tang N."/>
            <person name="Roy S."/>
            <person name="Loubradou J."/>
            <person name="Henrissat B."/>
            <person name="Grigoriev I.V."/>
            <person name="Corradi N."/>
            <person name="Roux C."/>
            <person name="Martin F.M."/>
        </authorList>
    </citation>
    <scope>NUCLEOTIDE SEQUENCE [LARGE SCALE GENOMIC DNA]</scope>
    <source>
        <strain evidence="3 4">DAOM 194757</strain>
    </source>
</reference>
<dbReference type="EMBL" id="QKWP01000685">
    <property type="protein sequence ID" value="RIB16326.1"/>
    <property type="molecule type" value="Genomic_DNA"/>
</dbReference>
<evidence type="ECO:0000256" key="2">
    <source>
        <dbReference type="SAM" id="Phobius"/>
    </source>
</evidence>
<comment type="caution">
    <text evidence="3">The sequence shown here is derived from an EMBL/GenBank/DDBJ whole genome shotgun (WGS) entry which is preliminary data.</text>
</comment>
<keyword evidence="4" id="KW-1185">Reference proteome</keyword>
<proteinExistence type="predicted"/>
<dbReference type="Proteomes" id="UP000266673">
    <property type="component" value="Unassembled WGS sequence"/>
</dbReference>
<feature type="coiled-coil region" evidence="1">
    <location>
        <begin position="609"/>
        <end position="645"/>
    </location>
</feature>
<feature type="transmembrane region" description="Helical" evidence="2">
    <location>
        <begin position="691"/>
        <end position="715"/>
    </location>
</feature>
<feature type="transmembrane region" description="Helical" evidence="2">
    <location>
        <begin position="655"/>
        <end position="679"/>
    </location>
</feature>
<accession>A0A397VAL5</accession>
<dbReference type="AlphaFoldDB" id="A0A397VAL5"/>
<evidence type="ECO:0000313" key="3">
    <source>
        <dbReference type="EMBL" id="RIB16326.1"/>
    </source>
</evidence>
<keyword evidence="2" id="KW-0812">Transmembrane</keyword>
<gene>
    <name evidence="3" type="ORF">C2G38_2190277</name>
</gene>
<keyword evidence="2" id="KW-1133">Transmembrane helix</keyword>
<name>A0A397VAL5_9GLOM</name>
<organism evidence="3 4">
    <name type="scientific">Gigaspora rosea</name>
    <dbReference type="NCBI Taxonomy" id="44941"/>
    <lineage>
        <taxon>Eukaryota</taxon>
        <taxon>Fungi</taxon>
        <taxon>Fungi incertae sedis</taxon>
        <taxon>Mucoromycota</taxon>
        <taxon>Glomeromycotina</taxon>
        <taxon>Glomeromycetes</taxon>
        <taxon>Diversisporales</taxon>
        <taxon>Gigasporaceae</taxon>
        <taxon>Gigaspora</taxon>
    </lineage>
</organism>